<feature type="region of interest" description="Disordered" evidence="3">
    <location>
        <begin position="162"/>
        <end position="191"/>
    </location>
</feature>
<dbReference type="Gene3D" id="2.30.29.30">
    <property type="entry name" value="Pleckstrin-homology domain (PH domain)/Phosphotyrosine-binding domain (PTB)"/>
    <property type="match status" value="1"/>
</dbReference>
<evidence type="ECO:0008006" key="8">
    <source>
        <dbReference type="Google" id="ProtNLM"/>
    </source>
</evidence>
<feature type="region of interest" description="Disordered" evidence="3">
    <location>
        <begin position="1"/>
        <end position="25"/>
    </location>
</feature>
<comment type="subcellular location">
    <subcellularLocation>
        <location evidence="1">Cytoplasm</location>
    </subcellularLocation>
</comment>
<feature type="non-terminal residue" evidence="6">
    <location>
        <position position="1"/>
    </location>
</feature>
<dbReference type="SMART" id="SM00233">
    <property type="entry name" value="PH"/>
    <property type="match status" value="1"/>
</dbReference>
<dbReference type="InterPro" id="IPR000219">
    <property type="entry name" value="DH_dom"/>
</dbReference>
<evidence type="ECO:0000256" key="3">
    <source>
        <dbReference type="SAM" id="MobiDB-lite"/>
    </source>
</evidence>
<feature type="domain" description="PH" evidence="4">
    <location>
        <begin position="430"/>
        <end position="524"/>
    </location>
</feature>
<comment type="caution">
    <text evidence="6">The sequence shown here is derived from an EMBL/GenBank/DDBJ whole genome shotgun (WGS) entry which is preliminary data.</text>
</comment>
<dbReference type="InterPro" id="IPR035899">
    <property type="entry name" value="DBL_dom_sf"/>
</dbReference>
<dbReference type="InterPro" id="IPR001331">
    <property type="entry name" value="GDS_CDC24_CS"/>
</dbReference>
<dbReference type="InterPro" id="IPR001849">
    <property type="entry name" value="PH_domain"/>
</dbReference>
<evidence type="ECO:0000313" key="6">
    <source>
        <dbReference type="EMBL" id="TFY54721.1"/>
    </source>
</evidence>
<evidence type="ECO:0000256" key="1">
    <source>
        <dbReference type="ARBA" id="ARBA00004496"/>
    </source>
</evidence>
<proteinExistence type="predicted"/>
<protein>
    <recommendedName>
        <fullName evidence="8">DH domain-containing protein</fullName>
    </recommendedName>
</protein>
<reference evidence="6 7" key="1">
    <citation type="submission" date="2019-02" db="EMBL/GenBank/DDBJ databases">
        <title>Genome sequencing of the rare red list fungi Dentipellis fragilis.</title>
        <authorList>
            <person name="Buettner E."/>
            <person name="Kellner H."/>
        </authorList>
    </citation>
    <scope>NUCLEOTIDE SEQUENCE [LARGE SCALE GENOMIC DNA]</scope>
    <source>
        <strain evidence="6 7">DSM 105465</strain>
    </source>
</reference>
<dbReference type="Pfam" id="PF16652">
    <property type="entry name" value="PH_13"/>
    <property type="match status" value="1"/>
</dbReference>
<evidence type="ECO:0000313" key="7">
    <source>
        <dbReference type="Proteomes" id="UP000298327"/>
    </source>
</evidence>
<dbReference type="InterPro" id="IPR051480">
    <property type="entry name" value="Endocytic_GEF_Adapter"/>
</dbReference>
<name>A0A4Y9Y006_9AGAM</name>
<dbReference type="OrthoDB" id="1716625at2759"/>
<feature type="compositionally biased region" description="Acidic residues" evidence="3">
    <location>
        <begin position="1"/>
        <end position="11"/>
    </location>
</feature>
<dbReference type="GO" id="GO:0005737">
    <property type="term" value="C:cytoplasm"/>
    <property type="evidence" value="ECO:0007669"/>
    <property type="project" value="UniProtKB-SubCell"/>
</dbReference>
<feature type="compositionally biased region" description="Basic and acidic residues" evidence="3">
    <location>
        <begin position="12"/>
        <end position="25"/>
    </location>
</feature>
<dbReference type="EMBL" id="SEOQ01000995">
    <property type="protein sequence ID" value="TFY54721.1"/>
    <property type="molecule type" value="Genomic_DNA"/>
</dbReference>
<dbReference type="SUPFAM" id="SSF48065">
    <property type="entry name" value="DBL homology domain (DH-domain)"/>
    <property type="match status" value="1"/>
</dbReference>
<keyword evidence="2" id="KW-0963">Cytoplasm</keyword>
<dbReference type="PROSITE" id="PS50003">
    <property type="entry name" value="PH_DOMAIN"/>
    <property type="match status" value="1"/>
</dbReference>
<dbReference type="PROSITE" id="PS50010">
    <property type="entry name" value="DH_2"/>
    <property type="match status" value="1"/>
</dbReference>
<dbReference type="SMART" id="SM00325">
    <property type="entry name" value="RhoGEF"/>
    <property type="match status" value="1"/>
</dbReference>
<dbReference type="PANTHER" id="PTHR46006:SF6">
    <property type="entry name" value="INTERSECTIN-2 ISOFORM X1"/>
    <property type="match status" value="1"/>
</dbReference>
<dbReference type="InterPro" id="IPR011993">
    <property type="entry name" value="PH-like_dom_sf"/>
</dbReference>
<dbReference type="Proteomes" id="UP000298327">
    <property type="component" value="Unassembled WGS sequence"/>
</dbReference>
<dbReference type="GO" id="GO:0005085">
    <property type="term" value="F:guanyl-nucleotide exchange factor activity"/>
    <property type="evidence" value="ECO:0007669"/>
    <property type="project" value="InterPro"/>
</dbReference>
<dbReference type="SUPFAM" id="SSF50729">
    <property type="entry name" value="PH domain-like"/>
    <property type="match status" value="1"/>
</dbReference>
<organism evidence="6 7">
    <name type="scientific">Dentipellis fragilis</name>
    <dbReference type="NCBI Taxonomy" id="205917"/>
    <lineage>
        <taxon>Eukaryota</taxon>
        <taxon>Fungi</taxon>
        <taxon>Dikarya</taxon>
        <taxon>Basidiomycota</taxon>
        <taxon>Agaricomycotina</taxon>
        <taxon>Agaricomycetes</taxon>
        <taxon>Russulales</taxon>
        <taxon>Hericiaceae</taxon>
        <taxon>Dentipellis</taxon>
    </lineage>
</organism>
<dbReference type="GO" id="GO:0035025">
    <property type="term" value="P:positive regulation of Rho protein signal transduction"/>
    <property type="evidence" value="ECO:0007669"/>
    <property type="project" value="TreeGrafter"/>
</dbReference>
<gene>
    <name evidence="6" type="ORF">EVG20_g9594</name>
</gene>
<evidence type="ECO:0000256" key="2">
    <source>
        <dbReference type="ARBA" id="ARBA00022490"/>
    </source>
</evidence>
<dbReference type="PANTHER" id="PTHR46006">
    <property type="entry name" value="RHO GUANINE NUCLEOTIDE EXCHANGE FACTOR AT 64C, ISOFORM A"/>
    <property type="match status" value="1"/>
</dbReference>
<evidence type="ECO:0000259" key="5">
    <source>
        <dbReference type="PROSITE" id="PS50010"/>
    </source>
</evidence>
<dbReference type="Pfam" id="PF00621">
    <property type="entry name" value="RhoGEF"/>
    <property type="match status" value="1"/>
</dbReference>
<feature type="domain" description="DH" evidence="5">
    <location>
        <begin position="212"/>
        <end position="393"/>
    </location>
</feature>
<dbReference type="PROSITE" id="PS00741">
    <property type="entry name" value="DH_1"/>
    <property type="match status" value="1"/>
</dbReference>
<feature type="compositionally biased region" description="Polar residues" evidence="3">
    <location>
        <begin position="119"/>
        <end position="134"/>
    </location>
</feature>
<feature type="region of interest" description="Disordered" evidence="3">
    <location>
        <begin position="119"/>
        <end position="138"/>
    </location>
</feature>
<evidence type="ECO:0000259" key="4">
    <source>
        <dbReference type="PROSITE" id="PS50003"/>
    </source>
</evidence>
<sequence>FTDSDTEDEKESEQTEEQRKQEREARALERQKVLEAAGLILKQDGRKPPPRPVKRNNAVMAGKKHRPPPAIPLQQQTSKTLDVDKEQPPLPASETETAIMKLDDAFDRYETFKSVASLSLTPSKSTDQSQSSEGRSYGGLFHFLGRSRTPVDGEKRVMPTISAPILNGGSSAGGGAGGEVTPTRESSPGFGSSWASLVDRSALEGMAPRERSRQEAIFEFIATEAAYVRDLQLIVEIFYSSMLDILEPKAVTVIFANVEDILLTNTTFLSSLEERQRSCRLYIDRIGDILDKHMLNMRIYREYCVNQANAAKILQSLRDQNPKLAGHLQRLRDDPATRSLDLSSYLLVPMQRITRYPLLIKQILHYTDADQDRGETERALRMSEKILRHINESIREQEGYQRLKTLSQDLWIGHGRLDLTAPTRSMGNRRLIRDGVLAKAKSGRKLHAFLCSDILVLTDEPAKALYRMPIPLAEVQVRELPGGRDDLSFMLALAYPRGGDKIALRAPSARDCHMWMADIDIASRKCRDADRKAAHRASRQG</sequence>
<keyword evidence="7" id="KW-1185">Reference proteome</keyword>
<feature type="region of interest" description="Disordered" evidence="3">
    <location>
        <begin position="38"/>
        <end position="92"/>
    </location>
</feature>
<dbReference type="STRING" id="205917.A0A4Y9Y006"/>
<dbReference type="CDD" id="cd00160">
    <property type="entry name" value="RhoGEF"/>
    <property type="match status" value="1"/>
</dbReference>
<dbReference type="AlphaFoldDB" id="A0A4Y9Y006"/>
<accession>A0A4Y9Y006</accession>
<dbReference type="Gene3D" id="1.20.900.10">
    <property type="entry name" value="Dbl homology (DH) domain"/>
    <property type="match status" value="1"/>
</dbReference>
<dbReference type="GO" id="GO:0035556">
    <property type="term" value="P:intracellular signal transduction"/>
    <property type="evidence" value="ECO:0007669"/>
    <property type="project" value="InterPro"/>
</dbReference>